<dbReference type="Proteomes" id="UP000249304">
    <property type="component" value="Unassembled WGS sequence"/>
</dbReference>
<feature type="transmembrane region" description="Helical" evidence="1">
    <location>
        <begin position="91"/>
        <end position="114"/>
    </location>
</feature>
<keyword evidence="1" id="KW-0472">Membrane</keyword>
<organism evidence="3 4">
    <name type="scientific">Nonomuraea aridisoli</name>
    <dbReference type="NCBI Taxonomy" id="2070368"/>
    <lineage>
        <taxon>Bacteria</taxon>
        <taxon>Bacillati</taxon>
        <taxon>Actinomycetota</taxon>
        <taxon>Actinomycetes</taxon>
        <taxon>Streptosporangiales</taxon>
        <taxon>Streptosporangiaceae</taxon>
        <taxon>Nonomuraea</taxon>
    </lineage>
</organism>
<name>A0A2W2DAK4_9ACTN</name>
<accession>A0A2W2DAK4</accession>
<dbReference type="EMBL" id="POUD01000705">
    <property type="protein sequence ID" value="PZF97789.1"/>
    <property type="molecule type" value="Genomic_DNA"/>
</dbReference>
<reference evidence="3 4" key="1">
    <citation type="submission" date="2018-01" db="EMBL/GenBank/DDBJ databases">
        <title>Draft genome sequence of Nonomuraea sp. KC333.</title>
        <authorList>
            <person name="Sahin N."/>
            <person name="Saygin H."/>
            <person name="Ay H."/>
        </authorList>
    </citation>
    <scope>NUCLEOTIDE SEQUENCE [LARGE SCALE GENOMIC DNA]</scope>
    <source>
        <strain evidence="3 4">KC333</strain>
    </source>
</reference>
<dbReference type="Pfam" id="PF22085">
    <property type="entry name" value="NorB_cytochrome_c-like"/>
    <property type="match status" value="1"/>
</dbReference>
<dbReference type="InterPro" id="IPR036927">
    <property type="entry name" value="Cyt_c_oxase-like_su1_sf"/>
</dbReference>
<comment type="caution">
    <text evidence="3">The sequence shown here is derived from an EMBL/GenBank/DDBJ whole genome shotgun (WGS) entry which is preliminary data.</text>
</comment>
<keyword evidence="1" id="KW-1133">Transmembrane helix</keyword>
<protein>
    <submittedName>
        <fullName evidence="3">Nitric oxide reductase large subunit</fullName>
    </submittedName>
</protein>
<keyword evidence="1" id="KW-0812">Transmembrane</keyword>
<dbReference type="InterPro" id="IPR054309">
    <property type="entry name" value="NorB_cytochrome_c-like"/>
</dbReference>
<sequence length="131" mass="14070">FWTSWAAAADRPGETDISYTSNWPHEPLVGNTMTGGAAVWSMVSIVMLLGGIAAMLWLHGSSKHEEESAPLPADPFLNVVATPSMKATRKYFFAVIGLMLVQIGMGAITAHYAVEGESFFGIPLAQVLPYV</sequence>
<evidence type="ECO:0000259" key="2">
    <source>
        <dbReference type="Pfam" id="PF22085"/>
    </source>
</evidence>
<dbReference type="Gene3D" id="1.20.210.10">
    <property type="entry name" value="Cytochrome c oxidase-like, subunit I domain"/>
    <property type="match status" value="1"/>
</dbReference>
<evidence type="ECO:0000256" key="1">
    <source>
        <dbReference type="SAM" id="Phobius"/>
    </source>
</evidence>
<feature type="non-terminal residue" evidence="3">
    <location>
        <position position="131"/>
    </location>
</feature>
<proteinExistence type="predicted"/>
<feature type="non-terminal residue" evidence="3">
    <location>
        <position position="1"/>
    </location>
</feature>
<feature type="transmembrane region" description="Helical" evidence="1">
    <location>
        <begin position="37"/>
        <end position="58"/>
    </location>
</feature>
<gene>
    <name evidence="3" type="ORF">C1J01_48745</name>
</gene>
<evidence type="ECO:0000313" key="3">
    <source>
        <dbReference type="EMBL" id="PZF97789.1"/>
    </source>
</evidence>
<keyword evidence="4" id="KW-1185">Reference proteome</keyword>
<evidence type="ECO:0000313" key="4">
    <source>
        <dbReference type="Proteomes" id="UP000249304"/>
    </source>
</evidence>
<feature type="domain" description="Nitric oxide reductase subunit B cytochrome c-like" evidence="2">
    <location>
        <begin position="1"/>
        <end position="25"/>
    </location>
</feature>
<dbReference type="AlphaFoldDB" id="A0A2W2DAK4"/>